<dbReference type="Proteomes" id="UP001642720">
    <property type="component" value="Unassembled WGS sequence"/>
</dbReference>
<keyword evidence="4" id="KW-1185">Reference proteome</keyword>
<keyword evidence="1" id="KW-0175">Coiled coil</keyword>
<protein>
    <recommendedName>
        <fullName evidence="5">Autophagy-related protein 17</fullName>
    </recommendedName>
</protein>
<dbReference type="EMBL" id="PPTA01000001">
    <property type="protein sequence ID" value="TFB06616.1"/>
    <property type="molecule type" value="Genomic_DNA"/>
</dbReference>
<comment type="caution">
    <text evidence="3">The sequence shown here is derived from an EMBL/GenBank/DDBJ whole genome shotgun (WGS) entry which is preliminary data.</text>
</comment>
<evidence type="ECO:0000313" key="3">
    <source>
        <dbReference type="EMBL" id="TFB06616.1"/>
    </source>
</evidence>
<sequence length="272" mass="30232">MAHPNQSLMNRLFPQEDRPAGHSSSSDDLSSSTLLGRLSSPGIFSASNAPLLSSSSRDEQLRHNDLYRACFATFSNDAIKSKAQEQKIAEAGLLEQLKEAFAQEGVELYTSAVEKLAEAKQAMVSEVSDFANFASSMAADLDELFFNLSYPLSTTLCHSKNFPQATIEAHLENVKEELKKAESELGVLHREWLDLAQLQEDLHQELLSMEQASLADGEAANDDEHYAEMASFKQEVERIVAESNHAIDEIEENYKEEAHAHSMRILQAMLVD</sequence>
<organism evidence="3 4">
    <name type="scientific">Trichoderma ghanense</name>
    <dbReference type="NCBI Taxonomy" id="65468"/>
    <lineage>
        <taxon>Eukaryota</taxon>
        <taxon>Fungi</taxon>
        <taxon>Dikarya</taxon>
        <taxon>Ascomycota</taxon>
        <taxon>Pezizomycotina</taxon>
        <taxon>Sordariomycetes</taxon>
        <taxon>Hypocreomycetidae</taxon>
        <taxon>Hypocreales</taxon>
        <taxon>Hypocreaceae</taxon>
        <taxon>Trichoderma</taxon>
    </lineage>
</organism>
<feature type="compositionally biased region" description="Low complexity" evidence="2">
    <location>
        <begin position="23"/>
        <end position="34"/>
    </location>
</feature>
<feature type="coiled-coil region" evidence="1">
    <location>
        <begin position="164"/>
        <end position="191"/>
    </location>
</feature>
<evidence type="ECO:0000313" key="4">
    <source>
        <dbReference type="Proteomes" id="UP001642720"/>
    </source>
</evidence>
<proteinExistence type="predicted"/>
<feature type="region of interest" description="Disordered" evidence="2">
    <location>
        <begin position="1"/>
        <end position="34"/>
    </location>
</feature>
<evidence type="ECO:0000256" key="1">
    <source>
        <dbReference type="SAM" id="Coils"/>
    </source>
</evidence>
<name>A0ABY2HEN8_9HYPO</name>
<dbReference type="GeneID" id="300573156"/>
<accession>A0ABY2HEN8</accession>
<evidence type="ECO:0008006" key="5">
    <source>
        <dbReference type="Google" id="ProtNLM"/>
    </source>
</evidence>
<dbReference type="RefSeq" id="XP_073562817.1">
    <property type="nucleotide sequence ID" value="XM_073698706.1"/>
</dbReference>
<gene>
    <name evidence="3" type="ORF">CCMA1212_001273</name>
</gene>
<evidence type="ECO:0000256" key="2">
    <source>
        <dbReference type="SAM" id="MobiDB-lite"/>
    </source>
</evidence>
<reference evidence="3 4" key="1">
    <citation type="submission" date="2018-01" db="EMBL/GenBank/DDBJ databases">
        <title>Genome characterization of the sugarcane-associated fungus Trichoderma ghanense CCMA-1212 and their application in lignocelulose bioconversion.</title>
        <authorList>
            <person name="Steindorff A.S."/>
            <person name="Mendes T.D."/>
            <person name="Vilela E.S.D."/>
            <person name="Rodrigues D.S."/>
            <person name="Formighieri E.F."/>
            <person name="Melo I.S."/>
            <person name="Favaro L.C.L."/>
        </authorList>
    </citation>
    <scope>NUCLEOTIDE SEQUENCE [LARGE SCALE GENOMIC DNA]</scope>
    <source>
        <strain evidence="3 4">CCMA-1212</strain>
    </source>
</reference>